<proteinExistence type="predicted"/>
<dbReference type="Gene3D" id="3.40.50.10140">
    <property type="entry name" value="Toll/interleukin-1 receptor homology (TIR) domain"/>
    <property type="match status" value="1"/>
</dbReference>
<dbReference type="Proteomes" id="UP000663832">
    <property type="component" value="Unassembled WGS sequence"/>
</dbReference>
<dbReference type="EMBL" id="CAJNOM010000060">
    <property type="protein sequence ID" value="CAF0949487.1"/>
    <property type="molecule type" value="Genomic_DNA"/>
</dbReference>
<comment type="caution">
    <text evidence="4">The sequence shown here is derived from an EMBL/GenBank/DDBJ whole genome shotgun (WGS) entry which is preliminary data.</text>
</comment>
<dbReference type="AlphaFoldDB" id="A0A814DXG2"/>
<evidence type="ECO:0000313" key="2">
    <source>
        <dbReference type="EMBL" id="CAF0949487.1"/>
    </source>
</evidence>
<feature type="domain" description="TIR" evidence="1">
    <location>
        <begin position="7"/>
        <end position="120"/>
    </location>
</feature>
<dbReference type="Proteomes" id="UP000663877">
    <property type="component" value="Unassembled WGS sequence"/>
</dbReference>
<reference evidence="4" key="1">
    <citation type="submission" date="2021-02" db="EMBL/GenBank/DDBJ databases">
        <authorList>
            <person name="Nowell W R."/>
        </authorList>
    </citation>
    <scope>NUCLEOTIDE SEQUENCE</scope>
</reference>
<evidence type="ECO:0000313" key="4">
    <source>
        <dbReference type="EMBL" id="CAF0959998.1"/>
    </source>
</evidence>
<dbReference type="EMBL" id="CAJNOM010000062">
    <property type="protein sequence ID" value="CAF0954988.1"/>
    <property type="molecule type" value="Genomic_DNA"/>
</dbReference>
<name>A0A814DXG2_9BILA</name>
<sequence>MSGEKHVMLSYQWDSQKLVTDVYKHLSEHKIPLWMDTQGGMKGHLSTSMAEGVENAVVLCCFLTPQYQDSVACKDELTYAKERRVPIIPIRLIQDWKPSGWLGFSVTGLKYIKFTDYSTNSDLRIKELVAEIQMVAGKQFSSIQPLNWNEEEEKHHEETNNSVANNDEIESTKIHFDENSYYRLTTQWQGDNKSLDILNDGKNNNKVQLAQTGNYSGQHWKIKLIQDDYYRLTTQWQGNEKSLSILNNEIILDKTSNDNAGQYWKITLLKNNYYRFTCKQQGYEKSLDIINDGQNNNKVTLAKSGCYSGQYWNITQI</sequence>
<dbReference type="SUPFAM" id="SSF50370">
    <property type="entry name" value="Ricin B-like lectins"/>
    <property type="match status" value="1"/>
</dbReference>
<organism evidence="4 6">
    <name type="scientific">Adineta steineri</name>
    <dbReference type="NCBI Taxonomy" id="433720"/>
    <lineage>
        <taxon>Eukaryota</taxon>
        <taxon>Metazoa</taxon>
        <taxon>Spiralia</taxon>
        <taxon>Gnathifera</taxon>
        <taxon>Rotifera</taxon>
        <taxon>Eurotatoria</taxon>
        <taxon>Bdelloidea</taxon>
        <taxon>Adinetida</taxon>
        <taxon>Adinetidae</taxon>
        <taxon>Adineta</taxon>
    </lineage>
</organism>
<evidence type="ECO:0000313" key="5">
    <source>
        <dbReference type="Proteomes" id="UP000663832"/>
    </source>
</evidence>
<dbReference type="EMBL" id="CAJNOI010000056">
    <property type="protein sequence ID" value="CAF0959998.1"/>
    <property type="molecule type" value="Genomic_DNA"/>
</dbReference>
<dbReference type="InterPro" id="IPR000157">
    <property type="entry name" value="TIR_dom"/>
</dbReference>
<keyword evidence="5" id="KW-1185">Reference proteome</keyword>
<dbReference type="PROSITE" id="PS50231">
    <property type="entry name" value="RICIN_B_LECTIN"/>
    <property type="match status" value="1"/>
</dbReference>
<protein>
    <recommendedName>
        <fullName evidence="1">TIR domain-containing protein</fullName>
    </recommendedName>
</protein>
<evidence type="ECO:0000313" key="3">
    <source>
        <dbReference type="EMBL" id="CAF0954988.1"/>
    </source>
</evidence>
<evidence type="ECO:0000313" key="6">
    <source>
        <dbReference type="Proteomes" id="UP000663877"/>
    </source>
</evidence>
<dbReference type="Gene3D" id="2.80.10.50">
    <property type="match status" value="1"/>
</dbReference>
<dbReference type="CDD" id="cd00161">
    <property type="entry name" value="beta-trefoil_Ricin-like"/>
    <property type="match status" value="1"/>
</dbReference>
<dbReference type="PANTHER" id="PTHR46270">
    <property type="entry name" value="ARMADILLO-TYPE FOLD-RELATED"/>
    <property type="match status" value="1"/>
</dbReference>
<dbReference type="GO" id="GO:0007165">
    <property type="term" value="P:signal transduction"/>
    <property type="evidence" value="ECO:0007669"/>
    <property type="project" value="InterPro"/>
</dbReference>
<dbReference type="SUPFAM" id="SSF52200">
    <property type="entry name" value="Toll/Interleukin receptor TIR domain"/>
    <property type="match status" value="1"/>
</dbReference>
<dbReference type="PANTHER" id="PTHR46270:SF2">
    <property type="entry name" value="TIR DOMAIN-CONTAINING PROTEIN"/>
    <property type="match status" value="1"/>
</dbReference>
<gene>
    <name evidence="4" type="ORF">BJG266_LOCUS13693</name>
    <name evidence="2" type="ORF">QVE165_LOCUS12129</name>
    <name evidence="3" type="ORF">QVE165_LOCUS12430</name>
</gene>
<dbReference type="InterPro" id="IPR035992">
    <property type="entry name" value="Ricin_B-like_lectins"/>
</dbReference>
<dbReference type="InterPro" id="IPR035897">
    <property type="entry name" value="Toll_tir_struct_dom_sf"/>
</dbReference>
<dbReference type="Pfam" id="PF13676">
    <property type="entry name" value="TIR_2"/>
    <property type="match status" value="1"/>
</dbReference>
<dbReference type="OrthoDB" id="2148946at2759"/>
<evidence type="ECO:0000259" key="1">
    <source>
        <dbReference type="Pfam" id="PF13676"/>
    </source>
</evidence>
<accession>A0A814DXG2</accession>